<proteinExistence type="predicted"/>
<dbReference type="EMBL" id="CP033896">
    <property type="protein sequence ID" value="AZA14153.1"/>
    <property type="molecule type" value="Genomic_DNA"/>
</dbReference>
<protein>
    <submittedName>
        <fullName evidence="1">Uncharacterized protein</fullName>
    </submittedName>
</protein>
<sequence length="67" mass="7067">MVLHEVVVCIIAEVLDVGLQVAPQLSTFGDARMAAERSGNLLFLAISGVLHARVCFDLCTVTPGSLV</sequence>
<dbReference type="KEGG" id="ccho:CCHOA_08830"/>
<gene>
    <name evidence="1" type="ORF">CCHOA_08830</name>
</gene>
<evidence type="ECO:0000313" key="2">
    <source>
        <dbReference type="Proteomes" id="UP000269019"/>
    </source>
</evidence>
<accession>A0A3G6J8Q2</accession>
<name>A0A3G6J8Q2_9CORY</name>
<dbReference type="Proteomes" id="UP000269019">
    <property type="component" value="Chromosome"/>
</dbReference>
<keyword evidence="2" id="KW-1185">Reference proteome</keyword>
<organism evidence="1 2">
    <name type="scientific">Corynebacterium choanae</name>
    <dbReference type="NCBI Taxonomy" id="1862358"/>
    <lineage>
        <taxon>Bacteria</taxon>
        <taxon>Bacillati</taxon>
        <taxon>Actinomycetota</taxon>
        <taxon>Actinomycetes</taxon>
        <taxon>Mycobacteriales</taxon>
        <taxon>Corynebacteriaceae</taxon>
        <taxon>Corynebacterium</taxon>
    </lineage>
</organism>
<dbReference type="AlphaFoldDB" id="A0A3G6J8Q2"/>
<evidence type="ECO:0000313" key="1">
    <source>
        <dbReference type="EMBL" id="AZA14153.1"/>
    </source>
</evidence>
<reference evidence="1 2" key="1">
    <citation type="submission" date="2018-11" db="EMBL/GenBank/DDBJ databases">
        <authorList>
            <person name="Kleinhagauer T."/>
            <person name="Glaeser S.P."/>
            <person name="Spergser J."/>
            <person name="Ruckert C."/>
            <person name="Kaempfer P."/>
            <person name="Busse H.-J."/>
        </authorList>
    </citation>
    <scope>NUCLEOTIDE SEQUENCE [LARGE SCALE GENOMIC DNA]</scope>
    <source>
        <strain evidence="1 2">200CH</strain>
    </source>
</reference>